<dbReference type="AlphaFoldDB" id="A0A172RXC1"/>
<gene>
    <name evidence="5" type="ORF">SAMN02910314_00680</name>
</gene>
<keyword evidence="3 5" id="KW-0067">ATP-binding</keyword>
<dbReference type="RefSeq" id="WP_066661274.1">
    <property type="nucleotide sequence ID" value="NZ_CP011402.1"/>
</dbReference>
<dbReference type="STRING" id="79604.AAY81_03180"/>
<evidence type="ECO:0000259" key="4">
    <source>
        <dbReference type="PROSITE" id="PS50893"/>
    </source>
</evidence>
<keyword evidence="6" id="KW-1185">Reference proteome</keyword>
<dbReference type="SMART" id="SM00382">
    <property type="entry name" value="AAA"/>
    <property type="match status" value="1"/>
</dbReference>
<dbReference type="KEGG" id="ddt:AAY81_03180"/>
<dbReference type="PANTHER" id="PTHR42939:SF3">
    <property type="entry name" value="ABC TRANSPORTER ATP-BINDING COMPONENT"/>
    <property type="match status" value="1"/>
</dbReference>
<sequence length="289" mass="31727">MPNLIEGAGLTKRYDGFTLDNVSISVPEGYVVGLIGSNGAGKTTIIKALLGLNRLDGGKVRAFGESPKGGAWKRRVGVVFDTCAFVPTMHVSDIASIGKAAYANWDGPEFNRLLNEFDISPKKKIETLSRGMGMKLSLAFALAHHPELLILDEPTAGLDPIARDEALEYLREFMNDEGRGILISSHITSDLEKIADRIVCVDAGRVIFSKEKDDICGRGGVARCAERQFAAIGESGFLPQDELYYLRRDYQIDVFVPDRFAFMQVFPDTPCDPISLDDYMLLMLKGGAR</sequence>
<dbReference type="EMBL" id="FOEC01000003">
    <property type="protein sequence ID" value="SEO61979.1"/>
    <property type="molecule type" value="Genomic_DNA"/>
</dbReference>
<evidence type="ECO:0000256" key="3">
    <source>
        <dbReference type="ARBA" id="ARBA00022840"/>
    </source>
</evidence>
<dbReference type="PROSITE" id="PS50893">
    <property type="entry name" value="ABC_TRANSPORTER_2"/>
    <property type="match status" value="1"/>
</dbReference>
<dbReference type="PANTHER" id="PTHR42939">
    <property type="entry name" value="ABC TRANSPORTER ATP-BINDING PROTEIN ALBC-RELATED"/>
    <property type="match status" value="1"/>
</dbReference>
<dbReference type="Proteomes" id="UP000182975">
    <property type="component" value="Unassembled WGS sequence"/>
</dbReference>
<reference evidence="6" key="1">
    <citation type="submission" date="2016-10" db="EMBL/GenBank/DDBJ databases">
        <authorList>
            <person name="Varghese N."/>
        </authorList>
    </citation>
    <scope>NUCLEOTIDE SEQUENCE [LARGE SCALE GENOMIC DNA]</scope>
    <source>
        <strain evidence="6">DSM 21843</strain>
    </source>
</reference>
<name>A0A172RXC1_9ACTN</name>
<dbReference type="GO" id="GO:0016887">
    <property type="term" value="F:ATP hydrolysis activity"/>
    <property type="evidence" value="ECO:0007669"/>
    <property type="project" value="InterPro"/>
</dbReference>
<evidence type="ECO:0000313" key="5">
    <source>
        <dbReference type="EMBL" id="SEO61979.1"/>
    </source>
</evidence>
<organism evidence="5 6">
    <name type="scientific">Denitrobacterium detoxificans</name>
    <dbReference type="NCBI Taxonomy" id="79604"/>
    <lineage>
        <taxon>Bacteria</taxon>
        <taxon>Bacillati</taxon>
        <taxon>Actinomycetota</taxon>
        <taxon>Coriobacteriia</taxon>
        <taxon>Eggerthellales</taxon>
        <taxon>Eggerthellaceae</taxon>
        <taxon>Denitrobacterium</taxon>
    </lineage>
</organism>
<dbReference type="GO" id="GO:0005524">
    <property type="term" value="F:ATP binding"/>
    <property type="evidence" value="ECO:0007669"/>
    <property type="project" value="UniProtKB-KW"/>
</dbReference>
<dbReference type="CDD" id="cd03230">
    <property type="entry name" value="ABC_DR_subfamily_A"/>
    <property type="match status" value="1"/>
</dbReference>
<dbReference type="InterPro" id="IPR003593">
    <property type="entry name" value="AAA+_ATPase"/>
</dbReference>
<evidence type="ECO:0000313" key="6">
    <source>
        <dbReference type="Proteomes" id="UP000182975"/>
    </source>
</evidence>
<accession>A0A172RXC1</accession>
<dbReference type="Gene3D" id="3.40.50.300">
    <property type="entry name" value="P-loop containing nucleotide triphosphate hydrolases"/>
    <property type="match status" value="1"/>
</dbReference>
<evidence type="ECO:0000256" key="1">
    <source>
        <dbReference type="ARBA" id="ARBA00022448"/>
    </source>
</evidence>
<dbReference type="OrthoDB" id="9804819at2"/>
<evidence type="ECO:0000256" key="2">
    <source>
        <dbReference type="ARBA" id="ARBA00022741"/>
    </source>
</evidence>
<dbReference type="Pfam" id="PF00005">
    <property type="entry name" value="ABC_tran"/>
    <property type="match status" value="1"/>
</dbReference>
<keyword evidence="1" id="KW-0813">Transport</keyword>
<keyword evidence="2" id="KW-0547">Nucleotide-binding</keyword>
<dbReference type="InterPro" id="IPR051782">
    <property type="entry name" value="ABC_Transporter_VariousFunc"/>
</dbReference>
<dbReference type="SUPFAM" id="SSF52540">
    <property type="entry name" value="P-loop containing nucleoside triphosphate hydrolases"/>
    <property type="match status" value="1"/>
</dbReference>
<dbReference type="InterPro" id="IPR027417">
    <property type="entry name" value="P-loop_NTPase"/>
</dbReference>
<dbReference type="InterPro" id="IPR003439">
    <property type="entry name" value="ABC_transporter-like_ATP-bd"/>
</dbReference>
<feature type="domain" description="ABC transporter" evidence="4">
    <location>
        <begin position="3"/>
        <end position="228"/>
    </location>
</feature>
<dbReference type="PATRIC" id="fig|79604.3.peg.646"/>
<protein>
    <submittedName>
        <fullName evidence="5">ABC-2 type transport system ATP-binding protein</fullName>
    </submittedName>
</protein>
<proteinExistence type="predicted"/>